<organism evidence="1 2">
    <name type="scientific">Catharanthus roseus</name>
    <name type="common">Madagascar periwinkle</name>
    <name type="synonym">Vinca rosea</name>
    <dbReference type="NCBI Taxonomy" id="4058"/>
    <lineage>
        <taxon>Eukaryota</taxon>
        <taxon>Viridiplantae</taxon>
        <taxon>Streptophyta</taxon>
        <taxon>Embryophyta</taxon>
        <taxon>Tracheophyta</taxon>
        <taxon>Spermatophyta</taxon>
        <taxon>Magnoliopsida</taxon>
        <taxon>eudicotyledons</taxon>
        <taxon>Gunneridae</taxon>
        <taxon>Pentapetalae</taxon>
        <taxon>asterids</taxon>
        <taxon>lamiids</taxon>
        <taxon>Gentianales</taxon>
        <taxon>Apocynaceae</taxon>
        <taxon>Rauvolfioideae</taxon>
        <taxon>Vinceae</taxon>
        <taxon>Catharanthinae</taxon>
        <taxon>Catharanthus</taxon>
    </lineage>
</organism>
<sequence>MADVSEKQNSGHVEVNGERDEETMYNTEKTSSQEEITLYTIFNRLVTAVLFPNSDVAYGSAPLLRRIKVFLSQNVPLLREAFKNSAHHVLLWTRRGTPLRALLVVSVGTIALLALTGLLVFMLFFVAATINAIVISLLMSLAAAGGFLAIFFAFLTAIYIGALSVAVFVISATTISAIIAVIIATGWIGFFWTLWLVTRKSLGFAKHSLNATGSVISAYSSGRFARHHQESND</sequence>
<reference evidence="2" key="1">
    <citation type="journal article" date="2023" name="Nat. Plants">
        <title>Single-cell RNA sequencing provides a high-resolution roadmap for understanding the multicellular compartmentation of specialized metabolism.</title>
        <authorList>
            <person name="Sun S."/>
            <person name="Shen X."/>
            <person name="Li Y."/>
            <person name="Li Y."/>
            <person name="Wang S."/>
            <person name="Li R."/>
            <person name="Zhang H."/>
            <person name="Shen G."/>
            <person name="Guo B."/>
            <person name="Wei J."/>
            <person name="Xu J."/>
            <person name="St-Pierre B."/>
            <person name="Chen S."/>
            <person name="Sun C."/>
        </authorList>
    </citation>
    <scope>NUCLEOTIDE SEQUENCE [LARGE SCALE GENOMIC DNA]</scope>
</reference>
<name>A0ACB9ZM52_CATRO</name>
<evidence type="ECO:0000313" key="2">
    <source>
        <dbReference type="Proteomes" id="UP001060085"/>
    </source>
</evidence>
<gene>
    <name evidence="1" type="ORF">M9H77_34169</name>
</gene>
<comment type="caution">
    <text evidence="1">The sequence shown here is derived from an EMBL/GenBank/DDBJ whole genome shotgun (WGS) entry which is preliminary data.</text>
</comment>
<protein>
    <submittedName>
        <fullName evidence="1">Uncharacterized protein</fullName>
    </submittedName>
</protein>
<accession>A0ACB9ZM52</accession>
<dbReference type="EMBL" id="CM044708">
    <property type="protein sequence ID" value="KAI5648164.1"/>
    <property type="molecule type" value="Genomic_DNA"/>
</dbReference>
<dbReference type="Proteomes" id="UP001060085">
    <property type="component" value="Linkage Group LG08"/>
</dbReference>
<keyword evidence="2" id="KW-1185">Reference proteome</keyword>
<proteinExistence type="predicted"/>
<evidence type="ECO:0000313" key="1">
    <source>
        <dbReference type="EMBL" id="KAI5648164.1"/>
    </source>
</evidence>